<keyword evidence="7" id="KW-0732">Signal</keyword>
<accession>A0A1C7NVC3</accession>
<dbReference type="AlphaFoldDB" id="A0A1C7NVC3"/>
<gene>
    <name evidence="8" type="ORF">ADU59_24375</name>
</gene>
<evidence type="ECO:0000256" key="5">
    <source>
        <dbReference type="ARBA" id="ARBA00022734"/>
    </source>
</evidence>
<keyword evidence="8" id="KW-0812">Transmembrane</keyword>
<proteinExistence type="inferred from homology"/>
<comment type="subcellular location">
    <subcellularLocation>
        <location evidence="1">Membrane</location>
        <topology evidence="1">Single-pass membrane protein</topology>
    </subcellularLocation>
</comment>
<comment type="similarity">
    <text evidence="2">Belongs to the BA14k family.</text>
</comment>
<feature type="signal peptide" evidence="7">
    <location>
        <begin position="1"/>
        <end position="27"/>
    </location>
</feature>
<organism evidence="8 9">
    <name type="scientific">Pararhizobium polonicum</name>
    <dbReference type="NCBI Taxonomy" id="1612624"/>
    <lineage>
        <taxon>Bacteria</taxon>
        <taxon>Pseudomonadati</taxon>
        <taxon>Pseudomonadota</taxon>
        <taxon>Alphaproteobacteria</taxon>
        <taxon>Hyphomicrobiales</taxon>
        <taxon>Rhizobiaceae</taxon>
        <taxon>Rhizobium/Agrobacterium group</taxon>
        <taxon>Pararhizobium</taxon>
    </lineage>
</organism>
<evidence type="ECO:0000256" key="3">
    <source>
        <dbReference type="ARBA" id="ARBA00020552"/>
    </source>
</evidence>
<evidence type="ECO:0000256" key="4">
    <source>
        <dbReference type="ARBA" id="ARBA00022475"/>
    </source>
</evidence>
<keyword evidence="4" id="KW-1003">Cell membrane</keyword>
<keyword evidence="9" id="KW-1185">Reference proteome</keyword>
<feature type="chain" id="PRO_5008889929" description="Lectin-like protein BA14k" evidence="7">
    <location>
        <begin position="28"/>
        <end position="151"/>
    </location>
</feature>
<evidence type="ECO:0000256" key="6">
    <source>
        <dbReference type="ARBA" id="ARBA00025321"/>
    </source>
</evidence>
<comment type="function">
    <text evidence="6">Has immunoglobulin-binding and hemagglutination properties, and can bind to mannose. Essential for virulence. May be involved in LPS biosynthesis or polysaccharide transport.</text>
</comment>
<dbReference type="OrthoDB" id="8117189at2"/>
<dbReference type="PATRIC" id="fig|1612624.7.peg.2576"/>
<keyword evidence="4" id="KW-0472">Membrane</keyword>
<comment type="caution">
    <text evidence="8">The sequence shown here is derived from an EMBL/GenBank/DDBJ whole genome shotgun (WGS) entry which is preliminary data.</text>
</comment>
<dbReference type="Proteomes" id="UP000093111">
    <property type="component" value="Unassembled WGS sequence"/>
</dbReference>
<dbReference type="RefSeq" id="WP_068957467.1">
    <property type="nucleotide sequence ID" value="NZ_LGLV01000017.1"/>
</dbReference>
<protein>
    <recommendedName>
        <fullName evidence="3">Lectin-like protein BA14k</fullName>
    </recommendedName>
</protein>
<sequence length="151" mass="17184">MGVFGLKLAPLALSAVLLATSFTPSQAFVQIPVPVKAERVSDVDNVQYRQRGNDDWRRRHGFNRRGNEAFYNGHRGYRERRHGYRQHNGMWFPLGAFAAGAIIGGAMADRPAPRYGGSHVEWCANRYRSYRAYDNSYQPNYGPRRACVSPY</sequence>
<evidence type="ECO:0000256" key="1">
    <source>
        <dbReference type="ARBA" id="ARBA00004167"/>
    </source>
</evidence>
<evidence type="ECO:0000313" key="8">
    <source>
        <dbReference type="EMBL" id="OBZ92963.1"/>
    </source>
</evidence>
<evidence type="ECO:0000313" key="9">
    <source>
        <dbReference type="Proteomes" id="UP000093111"/>
    </source>
</evidence>
<dbReference type="Pfam" id="PF07886">
    <property type="entry name" value="BA14K"/>
    <property type="match status" value="1"/>
</dbReference>
<evidence type="ECO:0000256" key="7">
    <source>
        <dbReference type="SAM" id="SignalP"/>
    </source>
</evidence>
<dbReference type="STRING" id="1612624.ADU59_24375"/>
<dbReference type="InterPro" id="IPR012413">
    <property type="entry name" value="BA14K"/>
</dbReference>
<reference evidence="8 9" key="1">
    <citation type="journal article" date="2016" name="Syst. Appl. Microbiol.">
        <title>Pararhizobium polonicum sp. nov. isolated from tumors on stone fruit rootstocks.</title>
        <authorList>
            <person name="Pulawska J."/>
            <person name="Kuzmanovic N."/>
            <person name="Willems A."/>
            <person name="Pothier J.F."/>
        </authorList>
    </citation>
    <scope>NUCLEOTIDE SEQUENCE [LARGE SCALE GENOMIC DNA]</scope>
    <source>
        <strain evidence="8 9">F5.1</strain>
    </source>
</reference>
<dbReference type="EMBL" id="LGLV01000017">
    <property type="protein sequence ID" value="OBZ92963.1"/>
    <property type="molecule type" value="Genomic_DNA"/>
</dbReference>
<evidence type="ECO:0000256" key="2">
    <source>
        <dbReference type="ARBA" id="ARBA00010270"/>
    </source>
</evidence>
<dbReference type="GO" id="GO:0030246">
    <property type="term" value="F:carbohydrate binding"/>
    <property type="evidence" value="ECO:0007669"/>
    <property type="project" value="UniProtKB-KW"/>
</dbReference>
<keyword evidence="5" id="KW-0430">Lectin</keyword>
<dbReference type="GO" id="GO:0016020">
    <property type="term" value="C:membrane"/>
    <property type="evidence" value="ECO:0007669"/>
    <property type="project" value="UniProtKB-SubCell"/>
</dbReference>
<name>A0A1C7NVC3_9HYPH</name>